<dbReference type="AlphaFoldDB" id="C4IH98"/>
<comment type="caution">
    <text evidence="6">The sequence shown here is derived from an EMBL/GenBank/DDBJ whole genome shotgun (WGS) entry which is preliminary data.</text>
</comment>
<dbReference type="Gene3D" id="6.10.340.10">
    <property type="match status" value="1"/>
</dbReference>
<dbReference type="GO" id="GO:0016020">
    <property type="term" value="C:membrane"/>
    <property type="evidence" value="ECO:0007669"/>
    <property type="project" value="UniProtKB-SubCell"/>
</dbReference>
<keyword evidence="6" id="KW-0418">Kinase</keyword>
<evidence type="ECO:0000313" key="6">
    <source>
        <dbReference type="EMBL" id="EEP53998.1"/>
    </source>
</evidence>
<keyword evidence="3" id="KW-0808">Transferase</keyword>
<dbReference type="Gene3D" id="3.30.565.10">
    <property type="entry name" value="Histidine kinase-like ATPase, C-terminal domain"/>
    <property type="match status" value="1"/>
</dbReference>
<evidence type="ECO:0000256" key="1">
    <source>
        <dbReference type="ARBA" id="ARBA00004370"/>
    </source>
</evidence>
<dbReference type="GO" id="GO:0000155">
    <property type="term" value="F:phosphorelay sensor kinase activity"/>
    <property type="evidence" value="ECO:0007669"/>
    <property type="project" value="InterPro"/>
</dbReference>
<feature type="transmembrane region" description="Helical" evidence="4">
    <location>
        <begin position="12"/>
        <end position="31"/>
    </location>
</feature>
<dbReference type="InterPro" id="IPR050640">
    <property type="entry name" value="Bact_2-comp_sensor_kinase"/>
</dbReference>
<dbReference type="HOGENOM" id="CLU_020473_6_1_9"/>
<dbReference type="InterPro" id="IPR036890">
    <property type="entry name" value="HATPase_C_sf"/>
</dbReference>
<dbReference type="RefSeq" id="WP_003408624.1">
    <property type="nucleotide sequence ID" value="NZ_ACOM01000005.1"/>
</dbReference>
<name>C4IH98_CLOBU</name>
<evidence type="ECO:0000256" key="2">
    <source>
        <dbReference type="ARBA" id="ARBA00022553"/>
    </source>
</evidence>
<dbReference type="EMBL" id="ACOM01000005">
    <property type="protein sequence ID" value="EEP53998.1"/>
    <property type="molecule type" value="Genomic_DNA"/>
</dbReference>
<evidence type="ECO:0000259" key="5">
    <source>
        <dbReference type="PROSITE" id="PS50885"/>
    </source>
</evidence>
<gene>
    <name evidence="6" type="ORF">CLP_3058</name>
</gene>
<proteinExistence type="predicted"/>
<keyword evidence="4" id="KW-1133">Transmembrane helix</keyword>
<dbReference type="Proteomes" id="UP000003081">
    <property type="component" value="Unassembled WGS sequence"/>
</dbReference>
<feature type="transmembrane region" description="Helical" evidence="4">
    <location>
        <begin position="293"/>
        <end position="316"/>
    </location>
</feature>
<dbReference type="InterPro" id="IPR010559">
    <property type="entry name" value="Sig_transdc_His_kin_internal"/>
</dbReference>
<keyword evidence="7" id="KW-1185">Reference proteome</keyword>
<protein>
    <submittedName>
        <fullName evidence="6">Putative histidine kinase internal region</fullName>
    </submittedName>
</protein>
<keyword evidence="2" id="KW-0597">Phosphoprotein</keyword>
<dbReference type="PROSITE" id="PS50885">
    <property type="entry name" value="HAMP"/>
    <property type="match status" value="1"/>
</dbReference>
<evidence type="ECO:0000313" key="7">
    <source>
        <dbReference type="Proteomes" id="UP000003081"/>
    </source>
</evidence>
<feature type="domain" description="HAMP" evidence="5">
    <location>
        <begin position="317"/>
        <end position="370"/>
    </location>
</feature>
<dbReference type="PANTHER" id="PTHR34220">
    <property type="entry name" value="SENSOR HISTIDINE KINASE YPDA"/>
    <property type="match status" value="1"/>
</dbReference>
<accession>C4IH98</accession>
<reference evidence="6 7" key="1">
    <citation type="submission" date="2009-08" db="EMBL/GenBank/DDBJ databases">
        <authorList>
            <person name="Shrivastava S."/>
            <person name="Brinkac L.B."/>
            <person name="Brown J.L."/>
            <person name="Bruce D.B."/>
            <person name="Detter C."/>
            <person name="Green L.D."/>
            <person name="Munk C.A."/>
            <person name="Rogers Y.C."/>
            <person name="Tapia R."/>
            <person name="Sims D.R."/>
            <person name="Smith L.A."/>
            <person name="Smith T.J."/>
            <person name="Sutton G."/>
            <person name="Brettin T."/>
        </authorList>
    </citation>
    <scope>NUCLEOTIDE SEQUENCE [LARGE SCALE GENOMIC DNA]</scope>
    <source>
        <strain evidence="7">E4 str. BoNT E BL5262</strain>
    </source>
</reference>
<keyword evidence="4" id="KW-0472">Membrane</keyword>
<dbReference type="InterPro" id="IPR003660">
    <property type="entry name" value="HAMP_dom"/>
</dbReference>
<sequence length="593" mass="68803">MKRLNFKYRLILSVTIVMTTIIIIASLLYRYTIIRNIKESEHINSKIILERITKQIDELYNQMDTATSSLIYNPQLKNTLNTLNNLDSSLSELELINQKNVIQNNLGTVLFFPNISNVFLYNKEKNYFYYSGYYLKDINYAKSSLYKNNYLNNKIPSNSKVILPPHISPWSHDSNIVLSLYKTFSDNVLTKDTIIEVQVPYKVLENICNQDSFIGNTELIIFDDNFNIVYPFTKGISLVDDKIVSSIIYNLKHGITEETMSKYSYIVQKSDYTNLNIMLLSNNSNINQKNTSSFIYCILFTALILLSTISIVIFIIKRLLMPLNELINYINTITIDNEDKLTIEDNGFDEFKIINQSFNKMLKKLKESMAIAYESQIKEIEANFMALQAQINPHFIYNTLNAISAASDIYGSEITQKMCKELSLMLRYTTSNSKDSKLIDEINHTKNYLELMKISYVDSFDYDINIDPRVYDLVIPKLIIQPIVENCFKHGFNGCSPPWYIKINCFLSDKSYKIIISDNGIGFDKNALSNFEDFIEKYKNNNYSDSYKNLSIGKLGLKNIYSRLSIFYNNNFLFNITYENGCKITLERLLIDD</sequence>
<dbReference type="eggNOG" id="COG2972">
    <property type="taxonomic scope" value="Bacteria"/>
</dbReference>
<dbReference type="PANTHER" id="PTHR34220:SF7">
    <property type="entry name" value="SENSOR HISTIDINE KINASE YPDA"/>
    <property type="match status" value="1"/>
</dbReference>
<evidence type="ECO:0000256" key="3">
    <source>
        <dbReference type="ARBA" id="ARBA00022679"/>
    </source>
</evidence>
<comment type="subcellular location">
    <subcellularLocation>
        <location evidence="1">Membrane</location>
    </subcellularLocation>
</comment>
<evidence type="ECO:0000256" key="4">
    <source>
        <dbReference type="SAM" id="Phobius"/>
    </source>
</evidence>
<dbReference type="Pfam" id="PF06580">
    <property type="entry name" value="His_kinase"/>
    <property type="match status" value="1"/>
</dbReference>
<organism evidence="6 7">
    <name type="scientific">Clostridium butyricum E4 str. BoNT E BL5262</name>
    <dbReference type="NCBI Taxonomy" id="632245"/>
    <lineage>
        <taxon>Bacteria</taxon>
        <taxon>Bacillati</taxon>
        <taxon>Bacillota</taxon>
        <taxon>Clostridia</taxon>
        <taxon>Eubacteriales</taxon>
        <taxon>Clostridiaceae</taxon>
        <taxon>Clostridium</taxon>
    </lineage>
</organism>
<dbReference type="SUPFAM" id="SSF55874">
    <property type="entry name" value="ATPase domain of HSP90 chaperone/DNA topoisomerase II/histidine kinase"/>
    <property type="match status" value="1"/>
</dbReference>
<keyword evidence="4" id="KW-0812">Transmembrane</keyword>